<gene>
    <name evidence="1" type="ORF">QBC33DRAFT_563608</name>
</gene>
<keyword evidence="2" id="KW-1185">Reference proteome</keyword>
<evidence type="ECO:0000313" key="1">
    <source>
        <dbReference type="EMBL" id="KAK1762619.1"/>
    </source>
</evidence>
<comment type="caution">
    <text evidence="1">The sequence shown here is derived from an EMBL/GenBank/DDBJ whole genome shotgun (WGS) entry which is preliminary data.</text>
</comment>
<accession>A0AAJ0BT47</accession>
<dbReference type="RefSeq" id="XP_060278832.1">
    <property type="nucleotide sequence ID" value="XM_060430299.1"/>
</dbReference>
<dbReference type="GeneID" id="85313486"/>
<dbReference type="AlphaFoldDB" id="A0AAJ0BT47"/>
<name>A0AAJ0BT47_9PEZI</name>
<protein>
    <submittedName>
        <fullName evidence="1">Uncharacterized protein</fullName>
    </submittedName>
</protein>
<organism evidence="1 2">
    <name type="scientific">Phialemonium atrogriseum</name>
    <dbReference type="NCBI Taxonomy" id="1093897"/>
    <lineage>
        <taxon>Eukaryota</taxon>
        <taxon>Fungi</taxon>
        <taxon>Dikarya</taxon>
        <taxon>Ascomycota</taxon>
        <taxon>Pezizomycotina</taxon>
        <taxon>Sordariomycetes</taxon>
        <taxon>Sordariomycetidae</taxon>
        <taxon>Cephalothecales</taxon>
        <taxon>Cephalothecaceae</taxon>
        <taxon>Phialemonium</taxon>
    </lineage>
</organism>
<dbReference type="EMBL" id="MU839035">
    <property type="protein sequence ID" value="KAK1762619.1"/>
    <property type="molecule type" value="Genomic_DNA"/>
</dbReference>
<proteinExistence type="predicted"/>
<reference evidence="1" key="1">
    <citation type="submission" date="2023-06" db="EMBL/GenBank/DDBJ databases">
        <title>Genome-scale phylogeny and comparative genomics of the fungal order Sordariales.</title>
        <authorList>
            <consortium name="Lawrence Berkeley National Laboratory"/>
            <person name="Hensen N."/>
            <person name="Bonometti L."/>
            <person name="Westerberg I."/>
            <person name="Brannstrom I.O."/>
            <person name="Guillou S."/>
            <person name="Cros-Aarteil S."/>
            <person name="Calhoun S."/>
            <person name="Haridas S."/>
            <person name="Kuo A."/>
            <person name="Mondo S."/>
            <person name="Pangilinan J."/>
            <person name="Riley R."/>
            <person name="Labutti K."/>
            <person name="Andreopoulos B."/>
            <person name="Lipzen A."/>
            <person name="Chen C."/>
            <person name="Yanf M."/>
            <person name="Daum C."/>
            <person name="Ng V."/>
            <person name="Clum A."/>
            <person name="Steindorff A."/>
            <person name="Ohm R."/>
            <person name="Martin F."/>
            <person name="Silar P."/>
            <person name="Natvig D."/>
            <person name="Lalanne C."/>
            <person name="Gautier V."/>
            <person name="Ament-Velasquez S.L."/>
            <person name="Kruys A."/>
            <person name="Hutchinson M.I."/>
            <person name="Powell A.J."/>
            <person name="Barry K."/>
            <person name="Miller A.N."/>
            <person name="Grigoriev I.V."/>
            <person name="Debuchy R."/>
            <person name="Gladieux P."/>
            <person name="Thoren M.H."/>
            <person name="Johannesson H."/>
        </authorList>
    </citation>
    <scope>NUCLEOTIDE SEQUENCE</scope>
    <source>
        <strain evidence="1">8032-3</strain>
    </source>
</reference>
<sequence length="189" mass="21260">MSLDTRISDTRNIEAGLDSLFGVARNPNFQCQYGKYSIWHLWPNRANEAASNGQFLNYYGIFDTTNRLYKISQLGNVPGTSKPARIQYFENMSRAMANNVELTALRNHVVELASSLVVINASDPNFGAWRVNCRTLQVQGPGQVARRDEWEPYDMAADIKFGPHRRENLCLDSGVGEEPDGMDGMDFFG</sequence>
<dbReference type="Proteomes" id="UP001244011">
    <property type="component" value="Unassembled WGS sequence"/>
</dbReference>
<evidence type="ECO:0000313" key="2">
    <source>
        <dbReference type="Proteomes" id="UP001244011"/>
    </source>
</evidence>